<reference evidence="3" key="1">
    <citation type="journal article" date="2019" name="Int. J. Syst. Evol. Microbiol.">
        <title>The Global Catalogue of Microorganisms (GCM) 10K type strain sequencing project: providing services to taxonomists for standard genome sequencing and annotation.</title>
        <authorList>
            <consortium name="The Broad Institute Genomics Platform"/>
            <consortium name="The Broad Institute Genome Sequencing Center for Infectious Disease"/>
            <person name="Wu L."/>
            <person name="Ma J."/>
        </authorList>
    </citation>
    <scope>NUCLEOTIDE SEQUENCE [LARGE SCALE GENOMIC DNA]</scope>
    <source>
        <strain evidence="3">JCM 12389</strain>
    </source>
</reference>
<feature type="transmembrane region" description="Helical" evidence="1">
    <location>
        <begin position="44"/>
        <end position="64"/>
    </location>
</feature>
<evidence type="ECO:0000313" key="2">
    <source>
        <dbReference type="EMBL" id="GAA0492668.1"/>
    </source>
</evidence>
<dbReference type="RefSeq" id="WP_343840052.1">
    <property type="nucleotide sequence ID" value="NZ_BAAADO010000003.1"/>
</dbReference>
<dbReference type="EMBL" id="BAAADO010000003">
    <property type="protein sequence ID" value="GAA0492668.1"/>
    <property type="molecule type" value="Genomic_DNA"/>
</dbReference>
<dbReference type="InterPro" id="IPR025441">
    <property type="entry name" value="DUF4181"/>
</dbReference>
<gene>
    <name evidence="2" type="ORF">GCM10008986_18800</name>
</gene>
<feature type="transmembrane region" description="Helical" evidence="1">
    <location>
        <begin position="6"/>
        <end position="24"/>
    </location>
</feature>
<proteinExistence type="predicted"/>
<keyword evidence="1" id="KW-1133">Transmembrane helix</keyword>
<comment type="caution">
    <text evidence="2">The sequence shown here is derived from an EMBL/GenBank/DDBJ whole genome shotgun (WGS) entry which is preliminary data.</text>
</comment>
<keyword evidence="3" id="KW-1185">Reference proteome</keyword>
<accession>A0ABP3L3Q3</accession>
<evidence type="ECO:0008006" key="4">
    <source>
        <dbReference type="Google" id="ProtNLM"/>
    </source>
</evidence>
<evidence type="ECO:0000313" key="3">
    <source>
        <dbReference type="Proteomes" id="UP001500880"/>
    </source>
</evidence>
<keyword evidence="1" id="KW-0812">Transmembrane</keyword>
<dbReference type="Proteomes" id="UP001500880">
    <property type="component" value="Unassembled WGS sequence"/>
</dbReference>
<sequence>MKIITVTGFIVIFLVYIFVDQYLLKRILGVKTKKFWLFSKDRKVFAIVIDVIILILFVISYWTLNSGENVMQYSAIVRTSPMFGLFFLLFVNRGIEERLVNPAEKAYYRDWLGALLILSAFFVLSIFE</sequence>
<feature type="transmembrane region" description="Helical" evidence="1">
    <location>
        <begin position="111"/>
        <end position="127"/>
    </location>
</feature>
<feature type="transmembrane region" description="Helical" evidence="1">
    <location>
        <begin position="70"/>
        <end position="91"/>
    </location>
</feature>
<protein>
    <recommendedName>
        <fullName evidence="4">DUF4181 domain-containing protein</fullName>
    </recommendedName>
</protein>
<organism evidence="2 3">
    <name type="scientific">Salinibacillus aidingensis</name>
    <dbReference type="NCBI Taxonomy" id="237684"/>
    <lineage>
        <taxon>Bacteria</taxon>
        <taxon>Bacillati</taxon>
        <taxon>Bacillota</taxon>
        <taxon>Bacilli</taxon>
        <taxon>Bacillales</taxon>
        <taxon>Bacillaceae</taxon>
        <taxon>Salinibacillus</taxon>
    </lineage>
</organism>
<evidence type="ECO:0000256" key="1">
    <source>
        <dbReference type="SAM" id="Phobius"/>
    </source>
</evidence>
<name>A0ABP3L3Q3_9BACI</name>
<keyword evidence="1" id="KW-0472">Membrane</keyword>
<dbReference type="Pfam" id="PF13789">
    <property type="entry name" value="DUF4181"/>
    <property type="match status" value="1"/>
</dbReference>